<accession>A0ABV2Z654</accession>
<evidence type="ECO:0000256" key="1">
    <source>
        <dbReference type="ARBA" id="ARBA00006432"/>
    </source>
</evidence>
<keyword evidence="2" id="KW-0436">Ligase</keyword>
<feature type="domain" description="AMP-dependent synthetase/ligase" evidence="4">
    <location>
        <begin position="15"/>
        <end position="335"/>
    </location>
</feature>
<keyword evidence="6" id="KW-1185">Reference proteome</keyword>
<dbReference type="InterPro" id="IPR000873">
    <property type="entry name" value="AMP-dep_synth/lig_dom"/>
</dbReference>
<dbReference type="Pfam" id="PF00501">
    <property type="entry name" value="AMP-binding"/>
    <property type="match status" value="1"/>
</dbReference>
<feature type="region of interest" description="Disordered" evidence="3">
    <location>
        <begin position="329"/>
        <end position="360"/>
    </location>
</feature>
<dbReference type="RefSeq" id="WP_030279821.1">
    <property type="nucleotide sequence ID" value="NZ_JBEZVI010000026.1"/>
</dbReference>
<dbReference type="InterPro" id="IPR042099">
    <property type="entry name" value="ANL_N_sf"/>
</dbReference>
<organism evidence="5 6">
    <name type="scientific">Streptomyces catenulae</name>
    <dbReference type="NCBI Taxonomy" id="66875"/>
    <lineage>
        <taxon>Bacteria</taxon>
        <taxon>Bacillati</taxon>
        <taxon>Actinomycetota</taxon>
        <taxon>Actinomycetes</taxon>
        <taxon>Kitasatosporales</taxon>
        <taxon>Streptomycetaceae</taxon>
        <taxon>Streptomyces</taxon>
    </lineage>
</organism>
<evidence type="ECO:0000313" key="5">
    <source>
        <dbReference type="EMBL" id="MEU3713487.1"/>
    </source>
</evidence>
<comment type="similarity">
    <text evidence="1">Belongs to the ATP-dependent AMP-binding enzyme family.</text>
</comment>
<sequence length="408" mass="43227">MSTRTADTVAAALAQGAARHGARTFLVAETPEGGRLSVSWAEMDARATRTARLLRSLGLRLGDRLNVHTANCPEFYDLWFGAARMGAVLVPSDPLHTPDELGYLLARSRSHVSVTQASLRDTAVRACVQAPDCRHLLVVGGDGHDAFETARDAQSDAPWDPEQDGPGPGPHDLLGMLHAASGPGPAEEVPLSHAAYLGAGRNIAGRLRMRPEDRQLIVLPLFRGNSQQYASMSALVSGGSIALTPGFTAARWAGQATALEATLAGLLPAPLCMLLAREESAWDTAHGLRAVIATQKVSEERTTSFEKRFQVSLLQLYGMQETVAPVLASAQARRRKRERGAPTRRATGGRTGPDGGRRPGARLARVHVVGRSAARGGVPGRSCEIRSVGFRADLLSSLRAAGCPAVGE</sequence>
<dbReference type="EMBL" id="JBEZVI010000026">
    <property type="protein sequence ID" value="MEU3713487.1"/>
    <property type="molecule type" value="Genomic_DNA"/>
</dbReference>
<gene>
    <name evidence="5" type="ORF">AB0E61_25745</name>
</gene>
<evidence type="ECO:0000313" key="6">
    <source>
        <dbReference type="Proteomes" id="UP001550853"/>
    </source>
</evidence>
<reference evidence="5 6" key="1">
    <citation type="submission" date="2024-06" db="EMBL/GenBank/DDBJ databases">
        <title>The Natural Products Discovery Center: Release of the First 8490 Sequenced Strains for Exploring Actinobacteria Biosynthetic Diversity.</title>
        <authorList>
            <person name="Kalkreuter E."/>
            <person name="Kautsar S.A."/>
            <person name="Yang D."/>
            <person name="Bader C.D."/>
            <person name="Teijaro C.N."/>
            <person name="Fluegel L."/>
            <person name="Davis C.M."/>
            <person name="Simpson J.R."/>
            <person name="Lauterbach L."/>
            <person name="Steele A.D."/>
            <person name="Gui C."/>
            <person name="Meng S."/>
            <person name="Li G."/>
            <person name="Viehrig K."/>
            <person name="Ye F."/>
            <person name="Su P."/>
            <person name="Kiefer A.F."/>
            <person name="Nichols A."/>
            <person name="Cepeda A.J."/>
            <person name="Yan W."/>
            <person name="Fan B."/>
            <person name="Jiang Y."/>
            <person name="Adhikari A."/>
            <person name="Zheng C.-J."/>
            <person name="Schuster L."/>
            <person name="Cowan T.M."/>
            <person name="Smanski M.J."/>
            <person name="Chevrette M.G."/>
            <person name="De Carvalho L.P.S."/>
            <person name="Shen B."/>
        </authorList>
    </citation>
    <scope>NUCLEOTIDE SEQUENCE [LARGE SCALE GENOMIC DNA]</scope>
    <source>
        <strain evidence="5 6">NPDC033039</strain>
    </source>
</reference>
<evidence type="ECO:0000256" key="2">
    <source>
        <dbReference type="ARBA" id="ARBA00022598"/>
    </source>
</evidence>
<dbReference type="PANTHER" id="PTHR43201">
    <property type="entry name" value="ACYL-COA SYNTHETASE"/>
    <property type="match status" value="1"/>
</dbReference>
<evidence type="ECO:0000259" key="4">
    <source>
        <dbReference type="Pfam" id="PF00501"/>
    </source>
</evidence>
<evidence type="ECO:0000256" key="3">
    <source>
        <dbReference type="SAM" id="MobiDB-lite"/>
    </source>
</evidence>
<protein>
    <submittedName>
        <fullName evidence="5">AMP-binding protein</fullName>
    </submittedName>
</protein>
<dbReference type="SUPFAM" id="SSF56801">
    <property type="entry name" value="Acetyl-CoA synthetase-like"/>
    <property type="match status" value="1"/>
</dbReference>
<name>A0ABV2Z654_9ACTN</name>
<feature type="region of interest" description="Disordered" evidence="3">
    <location>
        <begin position="151"/>
        <end position="172"/>
    </location>
</feature>
<proteinExistence type="inferred from homology"/>
<comment type="caution">
    <text evidence="5">The sequence shown here is derived from an EMBL/GenBank/DDBJ whole genome shotgun (WGS) entry which is preliminary data.</text>
</comment>
<dbReference type="PANTHER" id="PTHR43201:SF5">
    <property type="entry name" value="MEDIUM-CHAIN ACYL-COA LIGASE ACSF2, MITOCHONDRIAL"/>
    <property type="match status" value="1"/>
</dbReference>
<dbReference type="Gene3D" id="3.40.50.12780">
    <property type="entry name" value="N-terminal domain of ligase-like"/>
    <property type="match status" value="1"/>
</dbReference>
<dbReference type="Proteomes" id="UP001550853">
    <property type="component" value="Unassembled WGS sequence"/>
</dbReference>